<keyword evidence="1" id="KW-0732">Signal</keyword>
<name>A0A5N5KVR7_9ROSI</name>
<dbReference type="InterPro" id="IPR032675">
    <property type="entry name" value="LRR_dom_sf"/>
</dbReference>
<evidence type="ECO:0000313" key="2">
    <source>
        <dbReference type="EMBL" id="KAB5534524.1"/>
    </source>
</evidence>
<dbReference type="InterPro" id="IPR001611">
    <property type="entry name" value="Leu-rich_rpt"/>
</dbReference>
<keyword evidence="3" id="KW-1185">Reference proteome</keyword>
<sequence length="139" mass="15160">MLVSGSSHNFIHIGMVKKLCWKVDQSLICDVMIVDGGQIQCKGCFVVVPLAIGNYGYTYDMFALPLGGCDIVTIASQEMLDSCRTTHLREMSLIANRLTGSIPREFGSIATLESLTLEDNLLGGSLHPDLGNLRSLKRL</sequence>
<protein>
    <submittedName>
        <fullName evidence="2">Uncharacterized protein</fullName>
    </submittedName>
</protein>
<organism evidence="2 3">
    <name type="scientific">Salix brachista</name>
    <dbReference type="NCBI Taxonomy" id="2182728"/>
    <lineage>
        <taxon>Eukaryota</taxon>
        <taxon>Viridiplantae</taxon>
        <taxon>Streptophyta</taxon>
        <taxon>Embryophyta</taxon>
        <taxon>Tracheophyta</taxon>
        <taxon>Spermatophyta</taxon>
        <taxon>Magnoliopsida</taxon>
        <taxon>eudicotyledons</taxon>
        <taxon>Gunneridae</taxon>
        <taxon>Pentapetalae</taxon>
        <taxon>rosids</taxon>
        <taxon>fabids</taxon>
        <taxon>Malpighiales</taxon>
        <taxon>Salicaceae</taxon>
        <taxon>Saliceae</taxon>
        <taxon>Salix</taxon>
    </lineage>
</organism>
<evidence type="ECO:0000256" key="1">
    <source>
        <dbReference type="ARBA" id="ARBA00022729"/>
    </source>
</evidence>
<dbReference type="Gene3D" id="3.80.10.10">
    <property type="entry name" value="Ribonuclease Inhibitor"/>
    <property type="match status" value="1"/>
</dbReference>
<comment type="caution">
    <text evidence="2">The sequence shown here is derived from an EMBL/GenBank/DDBJ whole genome shotgun (WGS) entry which is preliminary data.</text>
</comment>
<gene>
    <name evidence="2" type="ORF">DKX38_017610</name>
</gene>
<dbReference type="SUPFAM" id="SSF52058">
    <property type="entry name" value="L domain-like"/>
    <property type="match status" value="1"/>
</dbReference>
<proteinExistence type="predicted"/>
<dbReference type="AlphaFoldDB" id="A0A5N5KVR7"/>
<evidence type="ECO:0000313" key="3">
    <source>
        <dbReference type="Proteomes" id="UP000326939"/>
    </source>
</evidence>
<dbReference type="Pfam" id="PF00560">
    <property type="entry name" value="LRR_1"/>
    <property type="match status" value="2"/>
</dbReference>
<dbReference type="CDD" id="cd00303">
    <property type="entry name" value="retropepsin_like"/>
    <property type="match status" value="1"/>
</dbReference>
<dbReference type="PANTHER" id="PTHR47988">
    <property type="entry name" value="SOMATIC EMBRYOGENESIS RECEPTOR KINASE 1"/>
    <property type="match status" value="1"/>
</dbReference>
<reference evidence="3" key="1">
    <citation type="journal article" date="2019" name="Gigascience">
        <title>De novo genome assembly of the endangered Acer yangbiense, a plant species with extremely small populations endemic to Yunnan Province, China.</title>
        <authorList>
            <person name="Yang J."/>
            <person name="Wariss H.M."/>
            <person name="Tao L."/>
            <person name="Zhang R."/>
            <person name="Yun Q."/>
            <person name="Hollingsworth P."/>
            <person name="Dao Z."/>
            <person name="Luo G."/>
            <person name="Guo H."/>
            <person name="Ma Y."/>
            <person name="Sun W."/>
        </authorList>
    </citation>
    <scope>NUCLEOTIDE SEQUENCE [LARGE SCALE GENOMIC DNA]</scope>
    <source>
        <strain evidence="3">cv. br00</strain>
    </source>
</reference>
<accession>A0A5N5KVR7</accession>
<dbReference type="Proteomes" id="UP000326939">
    <property type="component" value="Chromosome 11"/>
</dbReference>
<dbReference type="EMBL" id="VDCV01000011">
    <property type="protein sequence ID" value="KAB5534524.1"/>
    <property type="molecule type" value="Genomic_DNA"/>
</dbReference>